<accession>A0A0D7B1F3</accession>
<dbReference type="AlphaFoldDB" id="A0A0D7B1F3"/>
<evidence type="ECO:0000313" key="3">
    <source>
        <dbReference type="Proteomes" id="UP000054007"/>
    </source>
</evidence>
<keyword evidence="1" id="KW-1133">Transmembrane helix</keyword>
<sequence>MKIISVDTIQTLDRGESKSSTDYIALNTKHGAAALAVVIENPELGCGGEGSVQGSFSYLQHWGDDQQKRLLLSCFCPSFIVFIAGPWLSVCGAIFTSKAVVQRLTNYLWLGNSRAIDDSNILRIARTLFEPVHTGIGKRCGAH</sequence>
<reference evidence="2 3" key="1">
    <citation type="journal article" date="2015" name="Fungal Genet. Biol.">
        <title>Evolution of novel wood decay mechanisms in Agaricales revealed by the genome sequences of Fistulina hepatica and Cylindrobasidium torrendii.</title>
        <authorList>
            <person name="Floudas D."/>
            <person name="Held B.W."/>
            <person name="Riley R."/>
            <person name="Nagy L.G."/>
            <person name="Koehler G."/>
            <person name="Ransdell A.S."/>
            <person name="Younus H."/>
            <person name="Chow J."/>
            <person name="Chiniquy J."/>
            <person name="Lipzen A."/>
            <person name="Tritt A."/>
            <person name="Sun H."/>
            <person name="Haridas S."/>
            <person name="LaButti K."/>
            <person name="Ohm R.A."/>
            <person name="Kues U."/>
            <person name="Blanchette R.A."/>
            <person name="Grigoriev I.V."/>
            <person name="Minto R.E."/>
            <person name="Hibbett D.S."/>
        </authorList>
    </citation>
    <scope>NUCLEOTIDE SEQUENCE [LARGE SCALE GENOMIC DNA]</scope>
    <source>
        <strain evidence="2 3">FP15055 ss-10</strain>
    </source>
</reference>
<evidence type="ECO:0000313" key="2">
    <source>
        <dbReference type="EMBL" id="KIY64453.1"/>
    </source>
</evidence>
<feature type="transmembrane region" description="Helical" evidence="1">
    <location>
        <begin position="70"/>
        <end position="95"/>
    </location>
</feature>
<protein>
    <submittedName>
        <fullName evidence="2">Uncharacterized protein</fullName>
    </submittedName>
</protein>
<keyword evidence="3" id="KW-1185">Reference proteome</keyword>
<dbReference type="Proteomes" id="UP000054007">
    <property type="component" value="Unassembled WGS sequence"/>
</dbReference>
<dbReference type="EMBL" id="KN880635">
    <property type="protein sequence ID" value="KIY64453.1"/>
    <property type="molecule type" value="Genomic_DNA"/>
</dbReference>
<dbReference type="OrthoDB" id="4062651at2759"/>
<proteinExistence type="predicted"/>
<gene>
    <name evidence="2" type="ORF">CYLTODRAFT_101398</name>
</gene>
<keyword evidence="1" id="KW-0472">Membrane</keyword>
<name>A0A0D7B1F3_9AGAR</name>
<evidence type="ECO:0000256" key="1">
    <source>
        <dbReference type="SAM" id="Phobius"/>
    </source>
</evidence>
<organism evidence="2 3">
    <name type="scientific">Cylindrobasidium torrendii FP15055 ss-10</name>
    <dbReference type="NCBI Taxonomy" id="1314674"/>
    <lineage>
        <taxon>Eukaryota</taxon>
        <taxon>Fungi</taxon>
        <taxon>Dikarya</taxon>
        <taxon>Basidiomycota</taxon>
        <taxon>Agaricomycotina</taxon>
        <taxon>Agaricomycetes</taxon>
        <taxon>Agaricomycetidae</taxon>
        <taxon>Agaricales</taxon>
        <taxon>Marasmiineae</taxon>
        <taxon>Physalacriaceae</taxon>
        <taxon>Cylindrobasidium</taxon>
    </lineage>
</organism>
<keyword evidence="1" id="KW-0812">Transmembrane</keyword>